<dbReference type="OrthoDB" id="4928090at2759"/>
<feature type="region of interest" description="Disordered" evidence="1">
    <location>
        <begin position="197"/>
        <end position="246"/>
    </location>
</feature>
<dbReference type="PRINTS" id="PR01217">
    <property type="entry name" value="PRICHEXTENSN"/>
</dbReference>
<reference evidence="2" key="1">
    <citation type="journal article" date="2021" name="IMA Fungus">
        <title>Genomic characterization of three marine fungi, including Emericellopsis atlantica sp. nov. with signatures of a generalist lifestyle and marine biomass degradation.</title>
        <authorList>
            <person name="Hagestad O.C."/>
            <person name="Hou L."/>
            <person name="Andersen J.H."/>
            <person name="Hansen E.H."/>
            <person name="Altermark B."/>
            <person name="Li C."/>
            <person name="Kuhnert E."/>
            <person name="Cox R.J."/>
            <person name="Crous P.W."/>
            <person name="Spatafora J.W."/>
            <person name="Lail K."/>
            <person name="Amirebrahimi M."/>
            <person name="Lipzen A."/>
            <person name="Pangilinan J."/>
            <person name="Andreopoulos W."/>
            <person name="Hayes R.D."/>
            <person name="Ng V."/>
            <person name="Grigoriev I.V."/>
            <person name="Jackson S.A."/>
            <person name="Sutton T.D.S."/>
            <person name="Dobson A.D.W."/>
            <person name="Rama T."/>
        </authorList>
    </citation>
    <scope>NUCLEOTIDE SEQUENCE</scope>
    <source>
        <strain evidence="2">TS7</strain>
    </source>
</reference>
<evidence type="ECO:0000313" key="3">
    <source>
        <dbReference type="Proteomes" id="UP000887229"/>
    </source>
</evidence>
<dbReference type="EMBL" id="MU251246">
    <property type="protein sequence ID" value="KAG9257015.1"/>
    <property type="molecule type" value="Genomic_DNA"/>
</dbReference>
<feature type="region of interest" description="Disordered" evidence="1">
    <location>
        <begin position="62"/>
        <end position="162"/>
    </location>
</feature>
<protein>
    <submittedName>
        <fullName evidence="2">Uncharacterized protein</fullName>
    </submittedName>
</protein>
<dbReference type="GeneID" id="70295603"/>
<dbReference type="Proteomes" id="UP000887229">
    <property type="component" value="Unassembled WGS sequence"/>
</dbReference>
<evidence type="ECO:0000256" key="1">
    <source>
        <dbReference type="SAM" id="MobiDB-lite"/>
    </source>
</evidence>
<dbReference type="AlphaFoldDB" id="A0A9P7ZSS5"/>
<feature type="compositionally biased region" description="Pro residues" evidence="1">
    <location>
        <begin position="65"/>
        <end position="124"/>
    </location>
</feature>
<sequence>MEAASAPHQMVIEAPAAASIMPLGLHLAAEGLISLRERHGTKKRLYLGHPEPDVAVVRKSVTRFVPPPPPPPVYYEPLPPPPPREPTPPPPPPPPPALPVPEPEPCIPEPPPPPPPPPREPTPDPIDVISVDIDPTPVRKPKKKKSRSKSRSRDRRESFEREVYIERDRFVPVPYPVREEPQYETFRYVDAPRRHAPQRIEYREEPPRRMIEDETRIHITDTERERERERSHDHYYDSYDDRYRRY</sequence>
<name>A0A9P7ZSS5_9HYPO</name>
<gene>
    <name evidence="2" type="ORF">F5Z01DRAFT_671463</name>
</gene>
<feature type="compositionally biased region" description="Low complexity" evidence="1">
    <location>
        <begin position="125"/>
        <end position="136"/>
    </location>
</feature>
<organism evidence="2 3">
    <name type="scientific">Emericellopsis atlantica</name>
    <dbReference type="NCBI Taxonomy" id="2614577"/>
    <lineage>
        <taxon>Eukaryota</taxon>
        <taxon>Fungi</taxon>
        <taxon>Dikarya</taxon>
        <taxon>Ascomycota</taxon>
        <taxon>Pezizomycotina</taxon>
        <taxon>Sordariomycetes</taxon>
        <taxon>Hypocreomycetidae</taxon>
        <taxon>Hypocreales</taxon>
        <taxon>Bionectriaceae</taxon>
        <taxon>Emericellopsis</taxon>
    </lineage>
</organism>
<proteinExistence type="predicted"/>
<dbReference type="RefSeq" id="XP_046120939.1">
    <property type="nucleotide sequence ID" value="XM_046264700.1"/>
</dbReference>
<feature type="compositionally biased region" description="Basic residues" evidence="1">
    <location>
        <begin position="139"/>
        <end position="153"/>
    </location>
</feature>
<keyword evidence="3" id="KW-1185">Reference proteome</keyword>
<evidence type="ECO:0000313" key="2">
    <source>
        <dbReference type="EMBL" id="KAG9257015.1"/>
    </source>
</evidence>
<accession>A0A9P7ZSS5</accession>
<comment type="caution">
    <text evidence="2">The sequence shown here is derived from an EMBL/GenBank/DDBJ whole genome shotgun (WGS) entry which is preliminary data.</text>
</comment>